<dbReference type="VEuPathDB" id="FungiDB:LCOR_06168.1"/>
<keyword evidence="4" id="KW-1185">Reference proteome</keyword>
<proteinExistence type="predicted"/>
<dbReference type="Pfam" id="PF05050">
    <property type="entry name" value="Methyltransf_21"/>
    <property type="match status" value="1"/>
</dbReference>
<keyword evidence="1" id="KW-0472">Membrane</keyword>
<sequence>MMMKTRKWSKMWFFGLIASFFICNLIFWRYRPRGGCDQSGNCTFFGKKFGSAPKPQPSTPPAPPPPAEAKLNPVLVQEIQPIKRPNTFIPAGRPAEAQDLELIAPTSDDITIRLKKDAALGYASRTEPWQFGLVNTKPDVFIASEGHFAFVNQHYEREFRIYSLMKWILRVYRRDPQRTQPLLMVDAGSNHGLFSMVAAASGARVIAFEPQINLRSVIAFGGRLNQLSDRIRVLPFGVLDQFRKIAMAKYEVKDGGIGHLDLAGGANSTMLTQTIRLDNLPRYDMLFGGDKNHSEKSLINQPEEIDPAYAAALRSLNTLGVRSSMDEALTLKNPIHFLKIDVEGFELNALDSATRLFEAGLVEHAVLEFGPPNRWDVTVPKEEQLNTTQIRRRTIDHAKKVLHRVTKEWDMDIYLLPAMGWQSTVKYMLLRNVTFNNMPTGNQVVHKLKAWDFDHQPFEQDEFERELESMKQLVTEVIPLPDHLIDDYMERMQSIGEMYLWFAKRTGHSAVTAKLEI</sequence>
<evidence type="ECO:0000259" key="2">
    <source>
        <dbReference type="Pfam" id="PF05050"/>
    </source>
</evidence>
<dbReference type="STRING" id="1263082.A0A068RZD2"/>
<dbReference type="PANTHER" id="PTHR34203">
    <property type="entry name" value="METHYLTRANSFERASE, FKBM FAMILY PROTEIN"/>
    <property type="match status" value="1"/>
</dbReference>
<dbReference type="Gene3D" id="3.40.50.150">
    <property type="entry name" value="Vaccinia Virus protein VP39"/>
    <property type="match status" value="1"/>
</dbReference>
<gene>
    <name evidence="3" type="ORF">LCOR_06168.1</name>
</gene>
<dbReference type="SUPFAM" id="SSF53335">
    <property type="entry name" value="S-adenosyl-L-methionine-dependent methyltransferases"/>
    <property type="match status" value="2"/>
</dbReference>
<evidence type="ECO:0000313" key="4">
    <source>
        <dbReference type="Proteomes" id="UP000027586"/>
    </source>
</evidence>
<comment type="caution">
    <text evidence="3">The sequence shown here is derived from an EMBL/GenBank/DDBJ whole genome shotgun (WGS) entry which is preliminary data.</text>
</comment>
<dbReference type="InterPro" id="IPR029063">
    <property type="entry name" value="SAM-dependent_MTases_sf"/>
</dbReference>
<organism evidence="3 4">
    <name type="scientific">Lichtheimia corymbifera JMRC:FSU:9682</name>
    <dbReference type="NCBI Taxonomy" id="1263082"/>
    <lineage>
        <taxon>Eukaryota</taxon>
        <taxon>Fungi</taxon>
        <taxon>Fungi incertae sedis</taxon>
        <taxon>Mucoromycota</taxon>
        <taxon>Mucoromycotina</taxon>
        <taxon>Mucoromycetes</taxon>
        <taxon>Mucorales</taxon>
        <taxon>Lichtheimiaceae</taxon>
        <taxon>Lichtheimia</taxon>
    </lineage>
</organism>
<reference evidence="3" key="1">
    <citation type="submission" date="2013-08" db="EMBL/GenBank/DDBJ databases">
        <title>Gene expansion shapes genome architecture in the human pathogen Lichtheimia corymbifera: an evolutionary genomics analysis in the ancient terrestrial Mucorales (Mucoromycotina).</title>
        <authorList>
            <person name="Schwartze V.U."/>
            <person name="Winter S."/>
            <person name="Shelest E."/>
            <person name="Marcet-Houben M."/>
            <person name="Horn F."/>
            <person name="Wehner S."/>
            <person name="Hoffmann K."/>
            <person name="Riege K."/>
            <person name="Sammeth M."/>
            <person name="Nowrousian M."/>
            <person name="Valiante V."/>
            <person name="Linde J."/>
            <person name="Jacobsen I.D."/>
            <person name="Marz M."/>
            <person name="Brakhage A.A."/>
            <person name="Gabaldon T."/>
            <person name="Bocker S."/>
            <person name="Voigt K."/>
        </authorList>
    </citation>
    <scope>NUCLEOTIDE SEQUENCE [LARGE SCALE GENOMIC DNA]</scope>
    <source>
        <strain evidence="3">FSU 9682</strain>
    </source>
</reference>
<feature type="transmembrane region" description="Helical" evidence="1">
    <location>
        <begin position="12"/>
        <end position="30"/>
    </location>
</feature>
<name>A0A068RZD2_9FUNG</name>
<feature type="domain" description="Methyltransferase FkbM" evidence="2">
    <location>
        <begin position="186"/>
        <end position="368"/>
    </location>
</feature>
<dbReference type="AlphaFoldDB" id="A0A068RZD2"/>
<dbReference type="InterPro" id="IPR052514">
    <property type="entry name" value="SAM-dependent_MTase"/>
</dbReference>
<dbReference type="InterPro" id="IPR006342">
    <property type="entry name" value="FkbM_mtfrase"/>
</dbReference>
<accession>A0A068RZD2</accession>
<keyword evidence="1" id="KW-0812">Transmembrane</keyword>
<dbReference type="Proteomes" id="UP000027586">
    <property type="component" value="Unassembled WGS sequence"/>
</dbReference>
<keyword evidence="1" id="KW-1133">Transmembrane helix</keyword>
<evidence type="ECO:0000313" key="3">
    <source>
        <dbReference type="EMBL" id="CDH54967.1"/>
    </source>
</evidence>
<protein>
    <recommendedName>
        <fullName evidence="2">Methyltransferase FkbM domain-containing protein</fullName>
    </recommendedName>
</protein>
<dbReference type="PANTHER" id="PTHR34203:SF13">
    <property type="entry name" value="EXPRESSED PROTEIN"/>
    <property type="match status" value="1"/>
</dbReference>
<dbReference type="OrthoDB" id="411251at2759"/>
<dbReference type="EMBL" id="CBTN010000026">
    <property type="protein sequence ID" value="CDH54967.1"/>
    <property type="molecule type" value="Genomic_DNA"/>
</dbReference>
<evidence type="ECO:0000256" key="1">
    <source>
        <dbReference type="SAM" id="Phobius"/>
    </source>
</evidence>